<evidence type="ECO:0000259" key="2">
    <source>
        <dbReference type="Pfam" id="PF02719"/>
    </source>
</evidence>
<dbReference type="PANTHER" id="PTHR43318">
    <property type="entry name" value="UDP-N-ACETYLGLUCOSAMINE 4,6-DEHYDRATASE"/>
    <property type="match status" value="1"/>
</dbReference>
<proteinExistence type="inferred from homology"/>
<keyword evidence="4" id="KW-1185">Reference proteome</keyword>
<dbReference type="SUPFAM" id="SSF51735">
    <property type="entry name" value="NAD(P)-binding Rossmann-fold domains"/>
    <property type="match status" value="1"/>
</dbReference>
<organism evidence="3 4">
    <name type="scientific">Parahaliea aestuarii</name>
    <dbReference type="NCBI Taxonomy" id="1852021"/>
    <lineage>
        <taxon>Bacteria</taxon>
        <taxon>Pseudomonadati</taxon>
        <taxon>Pseudomonadota</taxon>
        <taxon>Gammaproteobacteria</taxon>
        <taxon>Cellvibrionales</taxon>
        <taxon>Halieaceae</taxon>
        <taxon>Parahaliea</taxon>
    </lineage>
</organism>
<accession>A0A5C8ZNS4</accession>
<protein>
    <submittedName>
        <fullName evidence="3">NAD-dependent epimerase/dehydratase family protein</fullName>
    </submittedName>
</protein>
<dbReference type="OrthoDB" id="9803111at2"/>
<dbReference type="RefSeq" id="WP_148065775.1">
    <property type="nucleotide sequence ID" value="NZ_VRYZ01000009.1"/>
</dbReference>
<dbReference type="CDD" id="cd05237">
    <property type="entry name" value="UDP_invert_4-6DH_SDR_e"/>
    <property type="match status" value="1"/>
</dbReference>
<name>A0A5C8ZNS4_9GAMM</name>
<dbReference type="InterPro" id="IPR036291">
    <property type="entry name" value="NAD(P)-bd_dom_sf"/>
</dbReference>
<evidence type="ECO:0000313" key="4">
    <source>
        <dbReference type="Proteomes" id="UP000321933"/>
    </source>
</evidence>
<dbReference type="InterPro" id="IPR051203">
    <property type="entry name" value="Polysaccharide_Synthase-Rel"/>
</dbReference>
<dbReference type="Pfam" id="PF02719">
    <property type="entry name" value="Polysacc_synt_2"/>
    <property type="match status" value="1"/>
</dbReference>
<dbReference type="EMBL" id="VRYZ01000009">
    <property type="protein sequence ID" value="TXS89414.1"/>
    <property type="molecule type" value="Genomic_DNA"/>
</dbReference>
<feature type="domain" description="Polysaccharide biosynthesis protein CapD-like" evidence="2">
    <location>
        <begin position="8"/>
        <end position="299"/>
    </location>
</feature>
<gene>
    <name evidence="3" type="ORF">FVW59_18025</name>
</gene>
<dbReference type="Proteomes" id="UP000321933">
    <property type="component" value="Unassembled WGS sequence"/>
</dbReference>
<sequence>MNIDGKHVLVTGGTGSLGQVLVRRMLAGEFGEPEKVIVFSRDEARQHAMRLELLHFKFAATDDVIFKTANRCLQFRIGDVRDPASVRAALAGVDVVVNAAAMKQVPSCEYFPEEAHQTNVTGAINLFNAVREMQRPPEVVVGVSTDKAVKPVNVMGITKALQERVFIRANLDCPNTRFVVVRYGNVIASRGSVVPLFLDQIKAGGPLTVTDNRMTRFLVSLDQAVDVIADAVAMAGRGDIYVPRASAARVLDLARALCEAGSNIPVEFTGIRPGEKLHEVLVSEEEISRTSLCGKNYVIHPMLPELSREIDARSVLKQEYSSENDLLDQDQLRLEVSPGGALYHGLWVLNEGAF</sequence>
<dbReference type="AlphaFoldDB" id="A0A5C8ZNS4"/>
<dbReference type="PANTHER" id="PTHR43318:SF2">
    <property type="entry name" value="UDP-N-ACETYLGLUCOSAMINE 4,6-DEHYDRATASE (INVERTING)"/>
    <property type="match status" value="1"/>
</dbReference>
<comment type="caution">
    <text evidence="3">The sequence shown here is derived from an EMBL/GenBank/DDBJ whole genome shotgun (WGS) entry which is preliminary data.</text>
</comment>
<evidence type="ECO:0000256" key="1">
    <source>
        <dbReference type="ARBA" id="ARBA00007430"/>
    </source>
</evidence>
<reference evidence="3 4" key="1">
    <citation type="submission" date="2019-08" db="EMBL/GenBank/DDBJ databases">
        <title>Parahaliea maris sp. nov., isolated from the surface seawater.</title>
        <authorList>
            <person name="Liu Y."/>
        </authorList>
    </citation>
    <scope>NUCLEOTIDE SEQUENCE [LARGE SCALE GENOMIC DNA]</scope>
    <source>
        <strain evidence="3 4">S2-26</strain>
    </source>
</reference>
<dbReference type="InterPro" id="IPR003869">
    <property type="entry name" value="Polysac_CapD-like"/>
</dbReference>
<comment type="similarity">
    <text evidence="1">Belongs to the polysaccharide synthase family.</text>
</comment>
<evidence type="ECO:0000313" key="3">
    <source>
        <dbReference type="EMBL" id="TXS89414.1"/>
    </source>
</evidence>
<dbReference type="Gene3D" id="3.40.50.720">
    <property type="entry name" value="NAD(P)-binding Rossmann-like Domain"/>
    <property type="match status" value="1"/>
</dbReference>